<evidence type="ECO:0000313" key="7">
    <source>
        <dbReference type="RefSeq" id="XP_065669626.1"/>
    </source>
</evidence>
<evidence type="ECO:0000256" key="3">
    <source>
        <dbReference type="SAM" id="SignalP"/>
    </source>
</evidence>
<evidence type="ECO:0000313" key="5">
    <source>
        <dbReference type="Proteomes" id="UP001652625"/>
    </source>
</evidence>
<dbReference type="Proteomes" id="UP001652625">
    <property type="component" value="Chromosome 12"/>
</dbReference>
<feature type="transmembrane region" description="Helical" evidence="2">
    <location>
        <begin position="467"/>
        <end position="492"/>
    </location>
</feature>
<feature type="region of interest" description="Disordered" evidence="1">
    <location>
        <begin position="163"/>
        <end position="186"/>
    </location>
</feature>
<evidence type="ECO:0000256" key="2">
    <source>
        <dbReference type="SAM" id="Phobius"/>
    </source>
</evidence>
<feature type="compositionally biased region" description="Basic and acidic residues" evidence="1">
    <location>
        <begin position="518"/>
        <end position="531"/>
    </location>
</feature>
<gene>
    <name evidence="6 7" type="primary">LOC100213236</name>
</gene>
<dbReference type="InterPro" id="IPR031569">
    <property type="entry name" value="ApeC"/>
</dbReference>
<feature type="region of interest" description="Disordered" evidence="1">
    <location>
        <begin position="518"/>
        <end position="542"/>
    </location>
</feature>
<sequence>MVKLILLFMLSCALVQGSVITSLLSYFSNTYQDSKSPVRHKRITSDKGRSDVGLQSGFHFRNDEFGEDPDKGFAEIIKNAQSLENSISKKATRSLTEKVPENYTKTIFVEQRVTLTKKKNDEDEVTKAPHGRNSHQSEENVNSREEKEMSLVKISSHVVPTEKTINEGSASGEEEDSPITEVSTWPKGTYGLPKSTYGCPNTYGFKWKTGFRYHDTEDDGTENQRSDFFHLAANFSEDGISHEFCIKDEPEGEGNWPNGKYCIYKRGPSCPLNLKEGFVIWDDENTDNQNDKGGALPEGQYTDDTKIYFCCSTAGNTETQISLPAKKPFFLFAYESIKCQRVLNMKSTSEFIKFDDEDHGNTDYESGFYPYGIHKFQKDHMLFLCYYEPSKRVVSYNAEPSLLANLEEEDSRNSAELDQETVRQSEEMMKAFLKATGGEEDSSAKKERTKTIIKTIKVPVSGKTSPFAVIIGIVLGSLVLGITIIIIVRIVVVKESNIPLKSVCQEHLSPDVKPIIEIEKSESTHRPNQKDDDSESEHGSVSVYTDNEDHWSDFECDEELVEDQLLPDSELKSGLELLFLKQQRHYWNHKRRHERGKDS</sequence>
<feature type="chain" id="PRO_5045026007" evidence="3">
    <location>
        <begin position="18"/>
        <end position="599"/>
    </location>
</feature>
<evidence type="ECO:0000259" key="4">
    <source>
        <dbReference type="Pfam" id="PF16977"/>
    </source>
</evidence>
<evidence type="ECO:0000256" key="1">
    <source>
        <dbReference type="SAM" id="MobiDB-lite"/>
    </source>
</evidence>
<name>A0ABM4D5Q6_HYDVU</name>
<proteinExistence type="predicted"/>
<accession>A0ABM4D5Q6</accession>
<feature type="compositionally biased region" description="Basic and acidic residues" evidence="1">
    <location>
        <begin position="135"/>
        <end position="149"/>
    </location>
</feature>
<keyword evidence="2" id="KW-1133">Transmembrane helix</keyword>
<keyword evidence="3" id="KW-0732">Signal</keyword>
<organism evidence="5 7">
    <name type="scientific">Hydra vulgaris</name>
    <name type="common">Hydra</name>
    <name type="synonym">Hydra attenuata</name>
    <dbReference type="NCBI Taxonomy" id="6087"/>
    <lineage>
        <taxon>Eukaryota</taxon>
        <taxon>Metazoa</taxon>
        <taxon>Cnidaria</taxon>
        <taxon>Hydrozoa</taxon>
        <taxon>Hydroidolina</taxon>
        <taxon>Anthoathecata</taxon>
        <taxon>Aplanulata</taxon>
        <taxon>Hydridae</taxon>
        <taxon>Hydra</taxon>
    </lineage>
</organism>
<feature type="signal peptide" evidence="3">
    <location>
        <begin position="1"/>
        <end position="17"/>
    </location>
</feature>
<keyword evidence="5" id="KW-1185">Reference proteome</keyword>
<keyword evidence="2" id="KW-0472">Membrane</keyword>
<feature type="domain" description="Apextrin C-terminal" evidence="4">
    <location>
        <begin position="185"/>
        <end position="387"/>
    </location>
</feature>
<dbReference type="Pfam" id="PF16977">
    <property type="entry name" value="ApeC"/>
    <property type="match status" value="1"/>
</dbReference>
<dbReference type="PANTHER" id="PTHR19324">
    <property type="entry name" value="PERFORIN-LIKE PROTEIN 1"/>
    <property type="match status" value="1"/>
</dbReference>
<reference evidence="6 7" key="1">
    <citation type="submission" date="2025-05" db="UniProtKB">
        <authorList>
            <consortium name="RefSeq"/>
        </authorList>
    </citation>
    <scope>IDENTIFICATION</scope>
</reference>
<feature type="region of interest" description="Disordered" evidence="1">
    <location>
        <begin position="119"/>
        <end position="149"/>
    </location>
</feature>
<keyword evidence="2" id="KW-0812">Transmembrane</keyword>
<dbReference type="GeneID" id="100213236"/>
<protein>
    <submittedName>
        <fullName evidence="6 7">Uncharacterized protein LOC100213236</fullName>
    </submittedName>
</protein>
<evidence type="ECO:0000313" key="6">
    <source>
        <dbReference type="RefSeq" id="XP_065669625.1"/>
    </source>
</evidence>
<dbReference type="PANTHER" id="PTHR19324:SF33">
    <property type="entry name" value="MUCIN-5AC"/>
    <property type="match status" value="1"/>
</dbReference>
<dbReference type="RefSeq" id="XP_065669626.1">
    <property type="nucleotide sequence ID" value="XM_065813554.1"/>
</dbReference>
<dbReference type="RefSeq" id="XP_065669625.1">
    <property type="nucleotide sequence ID" value="XM_065813553.1"/>
</dbReference>